<feature type="domain" description="MAM" evidence="4">
    <location>
        <begin position="146"/>
        <end position="324"/>
    </location>
</feature>
<dbReference type="Gene3D" id="4.10.410.20">
    <property type="match status" value="1"/>
</dbReference>
<dbReference type="Proteomes" id="UP001652628">
    <property type="component" value="Chromosome 2L"/>
</dbReference>
<protein>
    <submittedName>
        <fullName evidence="7">Uncharacterized protein Sr-CI</fullName>
    </submittedName>
</protein>
<dbReference type="InterPro" id="IPR001212">
    <property type="entry name" value="Somatomedin_B_dom"/>
</dbReference>
<dbReference type="PROSITE" id="PS00524">
    <property type="entry name" value="SMB_1"/>
    <property type="match status" value="1"/>
</dbReference>
<feature type="domain" description="SMB" evidence="5">
    <location>
        <begin position="348"/>
        <end position="399"/>
    </location>
</feature>
<dbReference type="Gene3D" id="2.60.120.200">
    <property type="match status" value="1"/>
</dbReference>
<keyword evidence="6" id="KW-1185">Reference proteome</keyword>
<evidence type="ECO:0000256" key="2">
    <source>
        <dbReference type="SAM" id="MobiDB-lite"/>
    </source>
</evidence>
<dbReference type="InterPro" id="IPR036024">
    <property type="entry name" value="Somatomedin_B-like_dom_sf"/>
</dbReference>
<dbReference type="SUPFAM" id="SSF49899">
    <property type="entry name" value="Concanavalin A-like lectins/glucanases"/>
    <property type="match status" value="1"/>
</dbReference>
<gene>
    <name evidence="7" type="primary">Sr-CI</name>
</gene>
<dbReference type="GO" id="GO:0016020">
    <property type="term" value="C:membrane"/>
    <property type="evidence" value="ECO:0007669"/>
    <property type="project" value="InterPro"/>
</dbReference>
<sequence length="672" mass="74803">MSSKGIVSLIMEFFWVLVFLVLLIYSTDQTNGRCEQVLDLQHATVNYRARSFVRIRCHRGYSPQGVMIKACDQSGLLRGEKPFCARRGCDEPDTPENGHIEKNPLKAEIICLEGYVLVGSRTAFCDGLKWSTQLGFCRRSNHTGDHSCDFESEDQCGWEAETHYRQPWRRVSAVSEFHSVNTGPHHDHTFGSRSGGHYMRMESQLGAFGSYHLMSPIYPRELSLKTACCFRFHYFMFGKGVESLVVSVKPVSMTMIDMWNRFRANSSKFEITGPQGTEWREHTITIDEMQEDFQVIFSATDARSQFGDIAIDDVKLMTGSDCGVNGFTTTTEPPPTTITSGEERFVFDMMNCTGRCGSPDPGVQITEHGFVLGCSCDEGCLSASTCCLNYLDECQKEMDTTPFDDLSSPATQTTPTTTATTTTKKPDTTTEKTTTTTTTTKRTTTSTTTTTPKPRTSTKSTTTTTTTKAPTTRKTSTTTTLTTPKLTPTSSTTPRTTTTTPRITTTTKVFTTKITRPITTTTQKTTAATKKYMTTTTKTTTMKPPALSTPKIAVIGTTEKTRKRITWKVDPQEIAGHTDTSDSTPNPALIVLYMLVGLVLVIVLANVVQRWIIPLSRARSSSEKAVSFRKAFESLKKHRRRNSIDDPLCDTDNEDGDYFEETGVDIRNRTDL</sequence>
<dbReference type="AlphaFoldDB" id="A0AB39YXC8"/>
<dbReference type="Pfam" id="PF01033">
    <property type="entry name" value="Somatomedin_B"/>
    <property type="match status" value="1"/>
</dbReference>
<dbReference type="RefSeq" id="XP_016923626.2">
    <property type="nucleotide sequence ID" value="XM_017068137.4"/>
</dbReference>
<evidence type="ECO:0000313" key="7">
    <source>
        <dbReference type="RefSeq" id="XP_016923626.2"/>
    </source>
</evidence>
<accession>A0AB39YXC8</accession>
<feature type="transmembrane region" description="Helical" evidence="3">
    <location>
        <begin position="7"/>
        <end position="25"/>
    </location>
</feature>
<keyword evidence="3" id="KW-1133">Transmembrane helix</keyword>
<evidence type="ECO:0000259" key="5">
    <source>
        <dbReference type="PROSITE" id="PS50958"/>
    </source>
</evidence>
<dbReference type="Gene3D" id="2.10.70.10">
    <property type="entry name" value="Complement Module, domain 1"/>
    <property type="match status" value="1"/>
</dbReference>
<dbReference type="CDD" id="cd00033">
    <property type="entry name" value="CCP"/>
    <property type="match status" value="2"/>
</dbReference>
<dbReference type="InterPro" id="IPR051560">
    <property type="entry name" value="MAM_domain-containing"/>
</dbReference>
<dbReference type="SMART" id="SM00032">
    <property type="entry name" value="CCP"/>
    <property type="match status" value="2"/>
</dbReference>
<evidence type="ECO:0000256" key="1">
    <source>
        <dbReference type="ARBA" id="ARBA00023157"/>
    </source>
</evidence>
<dbReference type="Pfam" id="PF00084">
    <property type="entry name" value="Sushi"/>
    <property type="match status" value="1"/>
</dbReference>
<keyword evidence="1" id="KW-1015">Disulfide bond</keyword>
<reference evidence="7" key="1">
    <citation type="submission" date="2025-08" db="UniProtKB">
        <authorList>
            <consortium name="RefSeq"/>
        </authorList>
    </citation>
    <scope>IDENTIFICATION</scope>
</reference>
<name>A0AB39YXC8_DROSZ</name>
<dbReference type="CDD" id="cd06263">
    <property type="entry name" value="MAM"/>
    <property type="match status" value="1"/>
</dbReference>
<feature type="compositionally biased region" description="Low complexity" evidence="2">
    <location>
        <begin position="411"/>
        <end position="423"/>
    </location>
</feature>
<dbReference type="PROSITE" id="PS50958">
    <property type="entry name" value="SMB_2"/>
    <property type="match status" value="1"/>
</dbReference>
<dbReference type="InterPro" id="IPR035976">
    <property type="entry name" value="Sushi/SCR/CCP_sf"/>
</dbReference>
<feature type="region of interest" description="Disordered" evidence="2">
    <location>
        <begin position="401"/>
        <end position="500"/>
    </location>
</feature>
<dbReference type="SUPFAM" id="SSF57535">
    <property type="entry name" value="Complement control module/SCR domain"/>
    <property type="match status" value="2"/>
</dbReference>
<evidence type="ECO:0000259" key="4">
    <source>
        <dbReference type="PROSITE" id="PS50060"/>
    </source>
</evidence>
<proteinExistence type="predicted"/>
<dbReference type="SUPFAM" id="SSF90188">
    <property type="entry name" value="Somatomedin B domain"/>
    <property type="match status" value="1"/>
</dbReference>
<feature type="transmembrane region" description="Helical" evidence="3">
    <location>
        <begin position="588"/>
        <end position="608"/>
    </location>
</feature>
<dbReference type="Pfam" id="PF00629">
    <property type="entry name" value="MAM"/>
    <property type="match status" value="1"/>
</dbReference>
<keyword evidence="3" id="KW-0472">Membrane</keyword>
<evidence type="ECO:0000313" key="6">
    <source>
        <dbReference type="Proteomes" id="UP001652628"/>
    </source>
</evidence>
<evidence type="ECO:0000256" key="3">
    <source>
        <dbReference type="SAM" id="Phobius"/>
    </source>
</evidence>
<dbReference type="PROSITE" id="PS50060">
    <property type="entry name" value="MAM_2"/>
    <property type="match status" value="1"/>
</dbReference>
<dbReference type="InterPro" id="IPR000998">
    <property type="entry name" value="MAM_dom"/>
</dbReference>
<dbReference type="InterPro" id="IPR013320">
    <property type="entry name" value="ConA-like_dom_sf"/>
</dbReference>
<dbReference type="InterPro" id="IPR000436">
    <property type="entry name" value="Sushi_SCR_CCP_dom"/>
</dbReference>
<dbReference type="CTD" id="33621"/>
<dbReference type="GeneID" id="108005001"/>
<dbReference type="SMART" id="SM00137">
    <property type="entry name" value="MAM"/>
    <property type="match status" value="1"/>
</dbReference>
<dbReference type="PANTHER" id="PTHR23282:SF146">
    <property type="entry name" value="RT07201P-RELATED"/>
    <property type="match status" value="1"/>
</dbReference>
<organism evidence="6 7">
    <name type="scientific">Drosophila suzukii</name>
    <name type="common">Spotted-wing drosophila fruit fly</name>
    <dbReference type="NCBI Taxonomy" id="28584"/>
    <lineage>
        <taxon>Eukaryota</taxon>
        <taxon>Metazoa</taxon>
        <taxon>Ecdysozoa</taxon>
        <taxon>Arthropoda</taxon>
        <taxon>Hexapoda</taxon>
        <taxon>Insecta</taxon>
        <taxon>Pterygota</taxon>
        <taxon>Neoptera</taxon>
        <taxon>Endopterygota</taxon>
        <taxon>Diptera</taxon>
        <taxon>Brachycera</taxon>
        <taxon>Muscomorpha</taxon>
        <taxon>Ephydroidea</taxon>
        <taxon>Drosophilidae</taxon>
        <taxon>Drosophila</taxon>
        <taxon>Sophophora</taxon>
    </lineage>
</organism>
<keyword evidence="3" id="KW-0812">Transmembrane</keyword>
<dbReference type="SMART" id="SM00201">
    <property type="entry name" value="SO"/>
    <property type="match status" value="1"/>
</dbReference>
<dbReference type="PANTHER" id="PTHR23282">
    <property type="entry name" value="APICAL ENDOSOMAL GLYCOPROTEIN PRECURSOR"/>
    <property type="match status" value="1"/>
</dbReference>
<feature type="compositionally biased region" description="Low complexity" evidence="2">
    <location>
        <begin position="431"/>
        <end position="500"/>
    </location>
</feature>